<organism evidence="2 3">
    <name type="scientific">Imshaugia aleurites</name>
    <dbReference type="NCBI Taxonomy" id="172621"/>
    <lineage>
        <taxon>Eukaryota</taxon>
        <taxon>Fungi</taxon>
        <taxon>Dikarya</taxon>
        <taxon>Ascomycota</taxon>
        <taxon>Pezizomycotina</taxon>
        <taxon>Lecanoromycetes</taxon>
        <taxon>OSLEUM clade</taxon>
        <taxon>Lecanoromycetidae</taxon>
        <taxon>Lecanorales</taxon>
        <taxon>Lecanorineae</taxon>
        <taxon>Parmeliaceae</taxon>
        <taxon>Imshaugia</taxon>
    </lineage>
</organism>
<accession>A0A8H3IKR9</accession>
<name>A0A8H3IKR9_9LECA</name>
<evidence type="ECO:0000256" key="1">
    <source>
        <dbReference type="SAM" id="MobiDB-lite"/>
    </source>
</evidence>
<evidence type="ECO:0000313" key="3">
    <source>
        <dbReference type="Proteomes" id="UP000664534"/>
    </source>
</evidence>
<feature type="region of interest" description="Disordered" evidence="1">
    <location>
        <begin position="155"/>
        <end position="178"/>
    </location>
</feature>
<keyword evidence="3" id="KW-1185">Reference proteome</keyword>
<dbReference type="Proteomes" id="UP000664534">
    <property type="component" value="Unassembled WGS sequence"/>
</dbReference>
<dbReference type="AlphaFoldDB" id="A0A8H3IKR9"/>
<reference evidence="2" key="1">
    <citation type="submission" date="2021-03" db="EMBL/GenBank/DDBJ databases">
        <authorList>
            <person name="Tagirdzhanova G."/>
        </authorList>
    </citation>
    <scope>NUCLEOTIDE SEQUENCE</scope>
</reference>
<dbReference type="EMBL" id="CAJPDT010000018">
    <property type="protein sequence ID" value="CAF9917274.1"/>
    <property type="molecule type" value="Genomic_DNA"/>
</dbReference>
<evidence type="ECO:0000313" key="2">
    <source>
        <dbReference type="EMBL" id="CAF9917274.1"/>
    </source>
</evidence>
<proteinExistence type="predicted"/>
<sequence length="178" mass="20281">MNLSTSTNEQATTALLGTPRPPFTVAVEWRDLVEWHQALLEKLVRHPAMAPNLQQTFRTPAASKNNVYFMWDYVGRTLGMLYHVNPRLENLSANQKAYWNDLCDRAEHAGMLITNKLKGTLDTMTESAYPGQHGQHQEFGEEILKLAGEMCGGYEKEETNGKKKRKKRKTEVENLLGF</sequence>
<dbReference type="OrthoDB" id="5282002at2759"/>
<comment type="caution">
    <text evidence="2">The sequence shown here is derived from an EMBL/GenBank/DDBJ whole genome shotgun (WGS) entry which is preliminary data.</text>
</comment>
<protein>
    <submittedName>
        <fullName evidence="2">Uncharacterized protein</fullName>
    </submittedName>
</protein>
<gene>
    <name evidence="2" type="ORF">IMSHALPRED_003522</name>
</gene>